<evidence type="ECO:0000256" key="1">
    <source>
        <dbReference type="ARBA" id="ARBA00000085"/>
    </source>
</evidence>
<dbReference type="CDD" id="cd06225">
    <property type="entry name" value="HAMP"/>
    <property type="match status" value="1"/>
</dbReference>
<evidence type="ECO:0000256" key="3">
    <source>
        <dbReference type="ARBA" id="ARBA00012438"/>
    </source>
</evidence>
<organism evidence="14 15">
    <name type="scientific">Streptomyces flaveolus</name>
    <dbReference type="NCBI Taxonomy" id="67297"/>
    <lineage>
        <taxon>Bacteria</taxon>
        <taxon>Bacillati</taxon>
        <taxon>Actinomycetota</taxon>
        <taxon>Actinomycetes</taxon>
        <taxon>Kitasatosporales</taxon>
        <taxon>Streptomycetaceae</taxon>
        <taxon>Streptomyces</taxon>
    </lineage>
</organism>
<keyword evidence="5" id="KW-0808">Transferase</keyword>
<dbReference type="Proteomes" id="UP001551011">
    <property type="component" value="Unassembled WGS sequence"/>
</dbReference>
<dbReference type="EMBL" id="JBFAEG010000001">
    <property type="protein sequence ID" value="MEU5705329.1"/>
    <property type="molecule type" value="Genomic_DNA"/>
</dbReference>
<dbReference type="InterPro" id="IPR003594">
    <property type="entry name" value="HATPase_dom"/>
</dbReference>
<evidence type="ECO:0000256" key="6">
    <source>
        <dbReference type="ARBA" id="ARBA00022692"/>
    </source>
</evidence>
<comment type="caution">
    <text evidence="14">The sequence shown here is derived from an EMBL/GenBank/DDBJ whole genome shotgun (WGS) entry which is preliminary data.</text>
</comment>
<dbReference type="InterPro" id="IPR003660">
    <property type="entry name" value="HAMP_dom"/>
</dbReference>
<proteinExistence type="predicted"/>
<dbReference type="InterPro" id="IPR036890">
    <property type="entry name" value="HATPase_C_sf"/>
</dbReference>
<evidence type="ECO:0000313" key="15">
    <source>
        <dbReference type="Proteomes" id="UP001551011"/>
    </source>
</evidence>
<dbReference type="Gene3D" id="6.10.340.10">
    <property type="match status" value="1"/>
</dbReference>
<keyword evidence="7" id="KW-0547">Nucleotide-binding</keyword>
<evidence type="ECO:0000256" key="5">
    <source>
        <dbReference type="ARBA" id="ARBA00022679"/>
    </source>
</evidence>
<dbReference type="Pfam" id="PF07730">
    <property type="entry name" value="HisKA_3"/>
    <property type="match status" value="1"/>
</dbReference>
<dbReference type="SUPFAM" id="SSF55874">
    <property type="entry name" value="ATPase domain of HSP90 chaperone/DNA topoisomerase II/histidine kinase"/>
    <property type="match status" value="1"/>
</dbReference>
<dbReference type="Gene3D" id="3.30.565.10">
    <property type="entry name" value="Histidine kinase-like ATPase, C-terminal domain"/>
    <property type="match status" value="1"/>
</dbReference>
<name>A0ABV3A067_9ACTN</name>
<dbReference type="PROSITE" id="PS50885">
    <property type="entry name" value="HAMP"/>
    <property type="match status" value="1"/>
</dbReference>
<evidence type="ECO:0000256" key="10">
    <source>
        <dbReference type="ARBA" id="ARBA00022989"/>
    </source>
</evidence>
<dbReference type="SMART" id="SM00304">
    <property type="entry name" value="HAMP"/>
    <property type="match status" value="1"/>
</dbReference>
<keyword evidence="9" id="KW-0067">ATP-binding</keyword>
<dbReference type="Pfam" id="PF02518">
    <property type="entry name" value="HATPase_c"/>
    <property type="match status" value="1"/>
</dbReference>
<comment type="subcellular location">
    <subcellularLocation>
        <location evidence="2">Membrane</location>
    </subcellularLocation>
</comment>
<keyword evidence="10 12" id="KW-1133">Transmembrane helix</keyword>
<feature type="transmembrane region" description="Helical" evidence="12">
    <location>
        <begin position="20"/>
        <end position="40"/>
    </location>
</feature>
<evidence type="ECO:0000256" key="2">
    <source>
        <dbReference type="ARBA" id="ARBA00004370"/>
    </source>
</evidence>
<dbReference type="CDD" id="cd16917">
    <property type="entry name" value="HATPase_UhpB-NarQ-NarX-like"/>
    <property type="match status" value="1"/>
</dbReference>
<evidence type="ECO:0000313" key="14">
    <source>
        <dbReference type="EMBL" id="MEU5705329.1"/>
    </source>
</evidence>
<accession>A0ABV3A067</accession>
<evidence type="ECO:0000256" key="12">
    <source>
        <dbReference type="SAM" id="Phobius"/>
    </source>
</evidence>
<keyword evidence="6 12" id="KW-0812">Transmembrane</keyword>
<dbReference type="Gene3D" id="1.20.5.1930">
    <property type="match status" value="1"/>
</dbReference>
<dbReference type="RefSeq" id="WP_051818137.1">
    <property type="nucleotide sequence ID" value="NZ_JBFAEG010000001.1"/>
</dbReference>
<evidence type="ECO:0000256" key="4">
    <source>
        <dbReference type="ARBA" id="ARBA00022553"/>
    </source>
</evidence>
<dbReference type="SUPFAM" id="SSF158472">
    <property type="entry name" value="HAMP domain-like"/>
    <property type="match status" value="1"/>
</dbReference>
<feature type="domain" description="HAMP" evidence="13">
    <location>
        <begin position="217"/>
        <end position="269"/>
    </location>
</feature>
<gene>
    <name evidence="14" type="ORF">AB0H04_00295</name>
</gene>
<evidence type="ECO:0000256" key="7">
    <source>
        <dbReference type="ARBA" id="ARBA00022741"/>
    </source>
</evidence>
<dbReference type="PANTHER" id="PTHR24421:SF10">
    <property type="entry name" value="NITRATE_NITRITE SENSOR PROTEIN NARQ"/>
    <property type="match status" value="1"/>
</dbReference>
<evidence type="ECO:0000259" key="13">
    <source>
        <dbReference type="PROSITE" id="PS50885"/>
    </source>
</evidence>
<evidence type="ECO:0000256" key="8">
    <source>
        <dbReference type="ARBA" id="ARBA00022777"/>
    </source>
</evidence>
<keyword evidence="12" id="KW-0472">Membrane</keyword>
<keyword evidence="8" id="KW-0418">Kinase</keyword>
<dbReference type="EC" id="2.7.13.3" evidence="3"/>
<keyword evidence="4" id="KW-0597">Phosphoprotein</keyword>
<dbReference type="PANTHER" id="PTHR24421">
    <property type="entry name" value="NITRATE/NITRITE SENSOR PROTEIN NARX-RELATED"/>
    <property type="match status" value="1"/>
</dbReference>
<protein>
    <recommendedName>
        <fullName evidence="3">histidine kinase</fullName>
        <ecNumber evidence="3">2.7.13.3</ecNumber>
    </recommendedName>
</protein>
<dbReference type="Pfam" id="PF00672">
    <property type="entry name" value="HAMP"/>
    <property type="match status" value="1"/>
</dbReference>
<evidence type="ECO:0000256" key="9">
    <source>
        <dbReference type="ARBA" id="ARBA00022840"/>
    </source>
</evidence>
<reference evidence="14 15" key="1">
    <citation type="submission" date="2024-06" db="EMBL/GenBank/DDBJ databases">
        <title>The Natural Products Discovery Center: Release of the First 8490 Sequenced Strains for Exploring Actinobacteria Biosynthetic Diversity.</title>
        <authorList>
            <person name="Kalkreuter E."/>
            <person name="Kautsar S.A."/>
            <person name="Yang D."/>
            <person name="Bader C.D."/>
            <person name="Teijaro C.N."/>
            <person name="Fluegel L."/>
            <person name="Davis C.M."/>
            <person name="Simpson J.R."/>
            <person name="Lauterbach L."/>
            <person name="Steele A.D."/>
            <person name="Gui C."/>
            <person name="Meng S."/>
            <person name="Li G."/>
            <person name="Viehrig K."/>
            <person name="Ye F."/>
            <person name="Su P."/>
            <person name="Kiefer A.F."/>
            <person name="Nichols A."/>
            <person name="Cepeda A.J."/>
            <person name="Yan W."/>
            <person name="Fan B."/>
            <person name="Jiang Y."/>
            <person name="Adhikari A."/>
            <person name="Zheng C.-J."/>
            <person name="Schuster L."/>
            <person name="Cowan T.M."/>
            <person name="Smanski M.J."/>
            <person name="Chevrette M.G."/>
            <person name="De Carvalho L.P.S."/>
            <person name="Shen B."/>
        </authorList>
    </citation>
    <scope>NUCLEOTIDE SEQUENCE [LARGE SCALE GENOMIC DNA]</scope>
    <source>
        <strain evidence="14 15">NPDC020594</strain>
    </source>
</reference>
<keyword evidence="15" id="KW-1185">Reference proteome</keyword>
<evidence type="ECO:0000256" key="11">
    <source>
        <dbReference type="ARBA" id="ARBA00023012"/>
    </source>
</evidence>
<dbReference type="InterPro" id="IPR011712">
    <property type="entry name" value="Sig_transdc_His_kin_sub3_dim/P"/>
</dbReference>
<keyword evidence="11" id="KW-0902">Two-component regulatory system</keyword>
<sequence>MRPLAFRALGTGANGDLVRRVVVASGFLLLLIGSAFVILFRSSVDLRASQRLAQRSEELLLAANQVQRRTLSLQADLRGYELTGRERFIKRWQAAQAALPKEVETLTHLANSAQRIRTEQVQQAGFAYIIKEYSMPLMKVAKQDRATMRTAAPGVQNDRRVAAVRDECHRIVLTERKLAAAREERAAGIANQAVMASVGGLAGSVVLVIGYAGYVTRAVVHPVRQAAAMAGRLAGGDMNARTPETGVGEIGVLERSFNRMADSLQESHAELSTSRCRILAAADEARRRIERDLHDGTQQRLVSLVLELRAAQGAVPANQPELKARMARVTKSLLAALDELRELSRGIHPAILSQGGLVPALRALARRSLVPVELDIDVPQRLPEPVEVAAYYVVSEALANTAKHALASCVRISAHVSDDVLRLSVRDDGVGGAVWGQGSGLVGLTDRIGALGGTLTLHSPSGQGTTLEARLPVTRSYPTDVAQ</sequence>
<comment type="catalytic activity">
    <reaction evidence="1">
        <text>ATP + protein L-histidine = ADP + protein N-phospho-L-histidine.</text>
        <dbReference type="EC" id="2.7.13.3"/>
    </reaction>
</comment>
<dbReference type="InterPro" id="IPR050482">
    <property type="entry name" value="Sensor_HK_TwoCompSys"/>
</dbReference>